<proteinExistence type="predicted"/>
<dbReference type="AlphaFoldDB" id="A0AAW6ZN59"/>
<evidence type="ECO:0000256" key="1">
    <source>
        <dbReference type="SAM" id="MobiDB-lite"/>
    </source>
</evidence>
<evidence type="ECO:0000313" key="3">
    <source>
        <dbReference type="Proteomes" id="UP001225576"/>
    </source>
</evidence>
<gene>
    <name evidence="2" type="ORF">QP858_06680</name>
</gene>
<dbReference type="RefSeq" id="WP_285321525.1">
    <property type="nucleotide sequence ID" value="NZ_JASPDQ010000014.1"/>
</dbReference>
<sequence>MSTSTKVKRRTRSPLQIPAGGPERRAYTYAFKSQIFGLKRTATSHSMEVA</sequence>
<organism evidence="2 3">
    <name type="scientific">Trueperella bernardiae</name>
    <dbReference type="NCBI Taxonomy" id="59561"/>
    <lineage>
        <taxon>Bacteria</taxon>
        <taxon>Bacillati</taxon>
        <taxon>Actinomycetota</taxon>
        <taxon>Actinomycetes</taxon>
        <taxon>Actinomycetales</taxon>
        <taxon>Actinomycetaceae</taxon>
        <taxon>Trueperella</taxon>
    </lineage>
</organism>
<feature type="region of interest" description="Disordered" evidence="1">
    <location>
        <begin position="1"/>
        <end position="21"/>
    </location>
</feature>
<feature type="compositionally biased region" description="Basic residues" evidence="1">
    <location>
        <begin position="1"/>
        <end position="12"/>
    </location>
</feature>
<accession>A0AAW6ZN59</accession>
<reference evidence="2" key="1">
    <citation type="submission" date="2023-05" db="EMBL/GenBank/DDBJ databases">
        <title>Genomic Catalog of Human Bladder Bacteria.</title>
        <authorList>
            <person name="Du J."/>
        </authorList>
    </citation>
    <scope>NUCLEOTIDE SEQUENCE</scope>
    <source>
        <strain evidence="2">UMB1304A</strain>
    </source>
</reference>
<dbReference type="Proteomes" id="UP001225576">
    <property type="component" value="Unassembled WGS sequence"/>
</dbReference>
<dbReference type="EMBL" id="JASPDQ010000014">
    <property type="protein sequence ID" value="MDK8602138.1"/>
    <property type="molecule type" value="Genomic_DNA"/>
</dbReference>
<protein>
    <submittedName>
        <fullName evidence="2">Uncharacterized protein</fullName>
    </submittedName>
</protein>
<evidence type="ECO:0000313" key="2">
    <source>
        <dbReference type="EMBL" id="MDK8602138.1"/>
    </source>
</evidence>
<comment type="caution">
    <text evidence="2">The sequence shown here is derived from an EMBL/GenBank/DDBJ whole genome shotgun (WGS) entry which is preliminary data.</text>
</comment>
<name>A0AAW6ZN59_9ACTO</name>